<sequence length="168" mass="19537">MSRDGPLRGQKALRGQENGNGPSPTVTLRYRIRFLPINSWSWPFTLNHHKKTYHTHTNESEKVQGTRCDAFKREYGTLQMRFRSGETFKRGTSVENDPRLMKEARGMRLPEDEAIGVRYPCVIRCPKINRAKTSLKHEEIKLLEDQTQALTPKKSNQVNKQLKDKSRE</sequence>
<gene>
    <name evidence="1" type="ORF">L1987_58046</name>
</gene>
<organism evidence="1 2">
    <name type="scientific">Smallanthus sonchifolius</name>
    <dbReference type="NCBI Taxonomy" id="185202"/>
    <lineage>
        <taxon>Eukaryota</taxon>
        <taxon>Viridiplantae</taxon>
        <taxon>Streptophyta</taxon>
        <taxon>Embryophyta</taxon>
        <taxon>Tracheophyta</taxon>
        <taxon>Spermatophyta</taxon>
        <taxon>Magnoliopsida</taxon>
        <taxon>eudicotyledons</taxon>
        <taxon>Gunneridae</taxon>
        <taxon>Pentapetalae</taxon>
        <taxon>asterids</taxon>
        <taxon>campanulids</taxon>
        <taxon>Asterales</taxon>
        <taxon>Asteraceae</taxon>
        <taxon>Asteroideae</taxon>
        <taxon>Heliantheae alliance</taxon>
        <taxon>Millerieae</taxon>
        <taxon>Smallanthus</taxon>
    </lineage>
</organism>
<comment type="caution">
    <text evidence="1">The sequence shown here is derived from an EMBL/GenBank/DDBJ whole genome shotgun (WGS) entry which is preliminary data.</text>
</comment>
<proteinExistence type="predicted"/>
<name>A0ACB9DF01_9ASTR</name>
<dbReference type="EMBL" id="CM042036">
    <property type="protein sequence ID" value="KAI3744948.1"/>
    <property type="molecule type" value="Genomic_DNA"/>
</dbReference>
<reference evidence="2" key="1">
    <citation type="journal article" date="2022" name="Mol. Ecol. Resour.">
        <title>The genomes of chicory, endive, great burdock and yacon provide insights into Asteraceae palaeo-polyploidization history and plant inulin production.</title>
        <authorList>
            <person name="Fan W."/>
            <person name="Wang S."/>
            <person name="Wang H."/>
            <person name="Wang A."/>
            <person name="Jiang F."/>
            <person name="Liu H."/>
            <person name="Zhao H."/>
            <person name="Xu D."/>
            <person name="Zhang Y."/>
        </authorList>
    </citation>
    <scope>NUCLEOTIDE SEQUENCE [LARGE SCALE GENOMIC DNA]</scope>
    <source>
        <strain evidence="2">cv. Yunnan</strain>
    </source>
</reference>
<protein>
    <submittedName>
        <fullName evidence="1">Uncharacterized protein</fullName>
    </submittedName>
</protein>
<reference evidence="1 2" key="2">
    <citation type="journal article" date="2022" name="Mol. Ecol. Resour.">
        <title>The genomes of chicory, endive, great burdock and yacon provide insights into Asteraceae paleo-polyploidization history and plant inulin production.</title>
        <authorList>
            <person name="Fan W."/>
            <person name="Wang S."/>
            <person name="Wang H."/>
            <person name="Wang A."/>
            <person name="Jiang F."/>
            <person name="Liu H."/>
            <person name="Zhao H."/>
            <person name="Xu D."/>
            <person name="Zhang Y."/>
        </authorList>
    </citation>
    <scope>NUCLEOTIDE SEQUENCE [LARGE SCALE GENOMIC DNA]</scope>
    <source>
        <strain evidence="2">cv. Yunnan</strain>
        <tissue evidence="1">Leaves</tissue>
    </source>
</reference>
<evidence type="ECO:0000313" key="2">
    <source>
        <dbReference type="Proteomes" id="UP001056120"/>
    </source>
</evidence>
<dbReference type="Proteomes" id="UP001056120">
    <property type="component" value="Linkage Group LG19"/>
</dbReference>
<keyword evidence="2" id="KW-1185">Reference proteome</keyword>
<evidence type="ECO:0000313" key="1">
    <source>
        <dbReference type="EMBL" id="KAI3744948.1"/>
    </source>
</evidence>
<accession>A0ACB9DF01</accession>